<accession>A0A6J5M0W0</accession>
<protein>
    <submittedName>
        <fullName evidence="1">Uncharacterized protein</fullName>
    </submittedName>
</protein>
<dbReference type="EMBL" id="LR796372">
    <property type="protein sequence ID" value="CAB4140555.1"/>
    <property type="molecule type" value="Genomic_DNA"/>
</dbReference>
<proteinExistence type="predicted"/>
<organism evidence="1">
    <name type="scientific">uncultured Caudovirales phage</name>
    <dbReference type="NCBI Taxonomy" id="2100421"/>
    <lineage>
        <taxon>Viruses</taxon>
        <taxon>Duplodnaviria</taxon>
        <taxon>Heunggongvirae</taxon>
        <taxon>Uroviricota</taxon>
        <taxon>Caudoviricetes</taxon>
        <taxon>Peduoviridae</taxon>
        <taxon>Maltschvirus</taxon>
        <taxon>Maltschvirus maltsch</taxon>
    </lineage>
</organism>
<sequence length="100" mass="10840">MTDKITINGIDYVPANSKPAGNRAVVVVDRGWIFAGDVTRENGRIMLTNALHVFKWESVGFAGMIADPKRAKADLRPISDVDIPAGSEVFCVPVKEGWGL</sequence>
<evidence type="ECO:0000313" key="1">
    <source>
        <dbReference type="EMBL" id="CAB4140555.1"/>
    </source>
</evidence>
<reference evidence="1" key="1">
    <citation type="submission" date="2020-04" db="EMBL/GenBank/DDBJ databases">
        <authorList>
            <person name="Chiriac C."/>
            <person name="Salcher M."/>
            <person name="Ghai R."/>
            <person name="Kavagutti S V."/>
        </authorList>
    </citation>
    <scope>NUCLEOTIDE SEQUENCE</scope>
</reference>
<name>A0A6J5M0W0_9CAUD</name>
<gene>
    <name evidence="1" type="ORF">UFOVP406_35</name>
</gene>